<organism evidence="3 4">
    <name type="scientific">Candidatus Southlakia epibionticum</name>
    <dbReference type="NCBI Taxonomy" id="3043284"/>
    <lineage>
        <taxon>Bacteria</taxon>
        <taxon>Candidatus Saccharimonadota</taxon>
        <taxon>Candidatus Saccharimonadia</taxon>
        <taxon>Candidatus Saccharimonadales</taxon>
        <taxon>Candidatus Saccharimonadaceae</taxon>
        <taxon>Candidatus Southlakia</taxon>
    </lineage>
</organism>
<gene>
    <name evidence="3" type="ORF">SEML1_0763</name>
</gene>
<reference evidence="3 4" key="1">
    <citation type="journal article" date="2023" name="Cell">
        <title>Genetic manipulation of Patescibacteria provides mechanistic insights into microbial dark matter and the epibiotic lifestyle.</title>
        <authorList>
            <person name="Wang Y."/>
            <person name="Gallagher L.A."/>
            <person name="Andrade P.A."/>
            <person name="Liu A."/>
            <person name="Humphreys I.R."/>
            <person name="Turkarslan S."/>
            <person name="Cutler K.J."/>
            <person name="Arrieta-Ortiz M.L."/>
            <person name="Li Y."/>
            <person name="Radey M.C."/>
            <person name="McLean J.S."/>
            <person name="Cong Q."/>
            <person name="Baker D."/>
            <person name="Baliga N.S."/>
            <person name="Peterson S.B."/>
            <person name="Mougous J.D."/>
        </authorList>
    </citation>
    <scope>NUCLEOTIDE SEQUENCE [LARGE SCALE GENOMIC DNA]</scope>
    <source>
        <strain evidence="3 4">ML1</strain>
    </source>
</reference>
<protein>
    <submittedName>
        <fullName evidence="3">Uncharacterized protein</fullName>
    </submittedName>
</protein>
<keyword evidence="2" id="KW-0472">Membrane</keyword>
<name>A0ABY8WWP4_9BACT</name>
<dbReference type="RefSeq" id="WP_376753891.1">
    <property type="nucleotide sequence ID" value="NZ_CP124550.1"/>
</dbReference>
<accession>A0ABY8WWP4</accession>
<evidence type="ECO:0000256" key="1">
    <source>
        <dbReference type="SAM" id="MobiDB-lite"/>
    </source>
</evidence>
<keyword evidence="2" id="KW-0812">Transmembrane</keyword>
<sequence length="90" mass="9718">MEVSVAFALAAKKIGQFIHRYHVLLFAVLAIGGLSFATFSLYQLISQPAEEATQSTSASFDTKTAARLRKLHSSDQPAAPNLPPGRTNPF</sequence>
<evidence type="ECO:0000313" key="3">
    <source>
        <dbReference type="EMBL" id="WIO46361.1"/>
    </source>
</evidence>
<keyword evidence="4" id="KW-1185">Reference proteome</keyword>
<feature type="region of interest" description="Disordered" evidence="1">
    <location>
        <begin position="71"/>
        <end position="90"/>
    </location>
</feature>
<evidence type="ECO:0000256" key="2">
    <source>
        <dbReference type="SAM" id="Phobius"/>
    </source>
</evidence>
<keyword evidence="2" id="KW-1133">Transmembrane helix</keyword>
<dbReference type="EMBL" id="CP124550">
    <property type="protein sequence ID" value="WIO46361.1"/>
    <property type="molecule type" value="Genomic_DNA"/>
</dbReference>
<proteinExistence type="predicted"/>
<feature type="transmembrane region" description="Helical" evidence="2">
    <location>
        <begin position="21"/>
        <end position="45"/>
    </location>
</feature>
<evidence type="ECO:0000313" key="4">
    <source>
        <dbReference type="Proteomes" id="UP001177295"/>
    </source>
</evidence>
<dbReference type="Proteomes" id="UP001177295">
    <property type="component" value="Chromosome"/>
</dbReference>